<evidence type="ECO:0000259" key="2">
    <source>
        <dbReference type="SMART" id="SM00327"/>
    </source>
</evidence>
<proteinExistence type="predicted"/>
<accession>A0AAU7DRA7</accession>
<dbReference type="AlphaFoldDB" id="A0AAU7DRA7"/>
<dbReference type="InterPro" id="IPR036465">
    <property type="entry name" value="vWFA_dom_sf"/>
</dbReference>
<dbReference type="SUPFAM" id="SSF53300">
    <property type="entry name" value="vWA-like"/>
    <property type="match status" value="1"/>
</dbReference>
<protein>
    <submittedName>
        <fullName evidence="3">Tad domain-containing protein</fullName>
    </submittedName>
</protein>
<dbReference type="InterPro" id="IPR028087">
    <property type="entry name" value="Tad_N"/>
</dbReference>
<reference evidence="3" key="1">
    <citation type="submission" date="2023-03" db="EMBL/GenBank/DDBJ databases">
        <title>Edaphobacter sp.</title>
        <authorList>
            <person name="Huber K.J."/>
            <person name="Papendorf J."/>
            <person name="Pilke C."/>
            <person name="Bunk B."/>
            <person name="Sproeer C."/>
            <person name="Pester M."/>
        </authorList>
    </citation>
    <scope>NUCLEOTIDE SEQUENCE</scope>
    <source>
        <strain evidence="3">DSM 110680</strain>
    </source>
</reference>
<gene>
    <name evidence="3" type="ORF">P8935_09810</name>
</gene>
<evidence type="ECO:0000313" key="3">
    <source>
        <dbReference type="EMBL" id="XBH19595.1"/>
    </source>
</evidence>
<organism evidence="3">
    <name type="scientific">Telmatobacter sp. DSM 110680</name>
    <dbReference type="NCBI Taxonomy" id="3036704"/>
    <lineage>
        <taxon>Bacteria</taxon>
        <taxon>Pseudomonadati</taxon>
        <taxon>Acidobacteriota</taxon>
        <taxon>Terriglobia</taxon>
        <taxon>Terriglobales</taxon>
        <taxon>Acidobacteriaceae</taxon>
        <taxon>Telmatobacter</taxon>
    </lineage>
</organism>
<dbReference type="Gene3D" id="3.40.50.410">
    <property type="entry name" value="von Willebrand factor, type A domain"/>
    <property type="match status" value="1"/>
</dbReference>
<keyword evidence="1" id="KW-1133">Transmembrane helix</keyword>
<dbReference type="RefSeq" id="WP_348264814.1">
    <property type="nucleotide sequence ID" value="NZ_CP121196.1"/>
</dbReference>
<keyword evidence="1" id="KW-0812">Transmembrane</keyword>
<name>A0AAU7DRA7_9BACT</name>
<feature type="domain" description="VWFA" evidence="2">
    <location>
        <begin position="175"/>
        <end position="463"/>
    </location>
</feature>
<feature type="transmembrane region" description="Helical" evidence="1">
    <location>
        <begin position="21"/>
        <end position="42"/>
    </location>
</feature>
<evidence type="ECO:0000256" key="1">
    <source>
        <dbReference type="SAM" id="Phobius"/>
    </source>
</evidence>
<dbReference type="EMBL" id="CP121196">
    <property type="protein sequence ID" value="XBH19595.1"/>
    <property type="molecule type" value="Genomic_DNA"/>
</dbReference>
<dbReference type="InterPro" id="IPR002035">
    <property type="entry name" value="VWF_A"/>
</dbReference>
<sequence>MKQKPSRSFRNEDGQALPWMALLITLIMGAAGLTIDLGHAYVCYRKLQSSTDAAALAGAYAMAQSGATQTGVKAEVSSYSSVTGAVNATLNLPNAAVQSSFKCITDSPIVNVGCTAFNTSTTNVPNGYNVIQVTQQSTVPTFFIGALTFWSQKPQTSLTLSTVATAAMQSGPPEQVNVAIVVDTTASMASNDNDPLCGKTRIYCALGGVQTLLEGLTPCAAGYTSTNCTPYDRVSLFTFPAVEASQVSNDTNCKGTNPQIESYTTPAAGAAWSSLSSATTTYQITGYGTNYSSTNGKGGSLPSTSNSTIVAATTPTGKCGMQTPGGAGTYYAGVIYEAQSSLIAQSTANANTKNILVILSDGDASSGNGGNSCSLPGGYCILDSSGKPATNQGATYPSLQDQCAQAIAAANYASSQGTTVYTIAYGSPSSGCSTDVYNSKTNTAGTNVTPCQAMQKMSSGWPTDTSHFFSDSTATGGGSCVSTNGGSLNTIFTNLAAQFSSARLVPNNIS</sequence>
<keyword evidence="1" id="KW-0472">Membrane</keyword>
<dbReference type="SMART" id="SM00327">
    <property type="entry name" value="VWA"/>
    <property type="match status" value="1"/>
</dbReference>
<dbReference type="Pfam" id="PF13400">
    <property type="entry name" value="Tad"/>
    <property type="match status" value="1"/>
</dbReference>